<protein>
    <recommendedName>
        <fullName evidence="7">YqeG family HAD IIIA-type phosphatase</fullName>
    </recommendedName>
</protein>
<gene>
    <name evidence="5" type="ORF">ABB05_04460</name>
</gene>
<keyword evidence="6" id="KW-1185">Reference proteome</keyword>
<proteinExistence type="predicted"/>
<dbReference type="EMBL" id="LDJR01000027">
    <property type="protein sequence ID" value="OAK74149.1"/>
    <property type="molecule type" value="Genomic_DNA"/>
</dbReference>
<evidence type="ECO:0000256" key="1">
    <source>
        <dbReference type="ARBA" id="ARBA00001946"/>
    </source>
</evidence>
<evidence type="ECO:0000256" key="3">
    <source>
        <dbReference type="ARBA" id="ARBA00022801"/>
    </source>
</evidence>
<evidence type="ECO:0000256" key="2">
    <source>
        <dbReference type="ARBA" id="ARBA00022723"/>
    </source>
</evidence>
<dbReference type="InterPro" id="IPR051400">
    <property type="entry name" value="HAD-like_hydrolase"/>
</dbReference>
<dbReference type="PANTHER" id="PTHR46470">
    <property type="entry name" value="N-ACYLNEURAMINATE-9-PHOSPHATASE"/>
    <property type="match status" value="1"/>
</dbReference>
<evidence type="ECO:0000313" key="6">
    <source>
        <dbReference type="Proteomes" id="UP000077881"/>
    </source>
</evidence>
<dbReference type="PATRIC" id="fig|217031.6.peg.967"/>
<dbReference type="GO" id="GO:0046872">
    <property type="term" value="F:metal ion binding"/>
    <property type="evidence" value="ECO:0007669"/>
    <property type="project" value="UniProtKB-KW"/>
</dbReference>
<dbReference type="InterPro" id="IPR010021">
    <property type="entry name" value="PGPP1/Gep4"/>
</dbReference>
<dbReference type="InterPro" id="IPR006439">
    <property type="entry name" value="HAD-SF_hydro_IA"/>
</dbReference>
<name>A0A178A2V7_9BACI</name>
<dbReference type="GO" id="GO:0044281">
    <property type="term" value="P:small molecule metabolic process"/>
    <property type="evidence" value="ECO:0007669"/>
    <property type="project" value="UniProtKB-ARBA"/>
</dbReference>
<dbReference type="RefSeq" id="WP_057982987.1">
    <property type="nucleotide sequence ID" value="NZ_JAGGKH010000007.1"/>
</dbReference>
<sequence length="173" mass="19840">MLKKFLPGEYVKSIYHISPHVLKEKGVKGIITDLDNTLVEWDRPNATPKLIEWLNEMKQHQIKITIVSNNNEERVRVFSDPLEIPFISKARKPLSSAFKKALLTMNLKKEETVIIGDQLLTDILGGNRLGLHTILVVPVASSDGFFTQFNRKIERKIMASFKRKGLIDWEESN</sequence>
<dbReference type="STRING" id="217031.ABB05_04460"/>
<dbReference type="Gene3D" id="3.40.50.1000">
    <property type="entry name" value="HAD superfamily/HAD-like"/>
    <property type="match status" value="1"/>
</dbReference>
<keyword evidence="3" id="KW-0378">Hydrolase</keyword>
<comment type="cofactor">
    <cofactor evidence="1">
        <name>Mg(2+)</name>
        <dbReference type="ChEBI" id="CHEBI:18420"/>
    </cofactor>
</comment>
<dbReference type="SUPFAM" id="SSF56784">
    <property type="entry name" value="HAD-like"/>
    <property type="match status" value="1"/>
</dbReference>
<comment type="caution">
    <text evidence="5">The sequence shown here is derived from an EMBL/GenBank/DDBJ whole genome shotgun (WGS) entry which is preliminary data.</text>
</comment>
<dbReference type="FunFam" id="3.40.50.1000:FF:000067">
    <property type="entry name" value="HAD phosphatase, family IIIA"/>
    <property type="match status" value="1"/>
</dbReference>
<dbReference type="Proteomes" id="UP000077881">
    <property type="component" value="Unassembled WGS sequence"/>
</dbReference>
<keyword evidence="2" id="KW-0479">Metal-binding</keyword>
<dbReference type="NCBIfam" id="TIGR01549">
    <property type="entry name" value="HAD-SF-IA-v1"/>
    <property type="match status" value="1"/>
</dbReference>
<dbReference type="Pfam" id="PF13242">
    <property type="entry name" value="Hydrolase_like"/>
    <property type="match status" value="1"/>
</dbReference>
<dbReference type="NCBIfam" id="TIGR01668">
    <property type="entry name" value="YqeG_hyp_ppase"/>
    <property type="match status" value="1"/>
</dbReference>
<keyword evidence="4" id="KW-0460">Magnesium</keyword>
<dbReference type="AlphaFoldDB" id="A0A178A2V7"/>
<evidence type="ECO:0000256" key="4">
    <source>
        <dbReference type="ARBA" id="ARBA00022842"/>
    </source>
</evidence>
<evidence type="ECO:0000313" key="5">
    <source>
        <dbReference type="EMBL" id="OAK74149.1"/>
    </source>
</evidence>
<dbReference type="InterPro" id="IPR006549">
    <property type="entry name" value="HAD-SF_hydro_IIIA"/>
</dbReference>
<reference evidence="5 6" key="1">
    <citation type="submission" date="2015-05" db="EMBL/GenBank/DDBJ databases">
        <title>Comparison of genome.</title>
        <authorList>
            <person name="Zheng Z."/>
            <person name="Sun M."/>
        </authorList>
    </citation>
    <scope>NUCLEOTIDE SEQUENCE [LARGE SCALE GENOMIC DNA]</scope>
    <source>
        <strain evidence="5 6">G25-74</strain>
    </source>
</reference>
<dbReference type="InterPro" id="IPR036412">
    <property type="entry name" value="HAD-like_sf"/>
</dbReference>
<dbReference type="CDD" id="cd16416">
    <property type="entry name" value="HAD_BsYqeG-like"/>
    <property type="match status" value="1"/>
</dbReference>
<evidence type="ECO:0008006" key="7">
    <source>
        <dbReference type="Google" id="ProtNLM"/>
    </source>
</evidence>
<dbReference type="NCBIfam" id="TIGR01662">
    <property type="entry name" value="HAD-SF-IIIA"/>
    <property type="match status" value="1"/>
</dbReference>
<dbReference type="GO" id="GO:0008962">
    <property type="term" value="F:phosphatidylglycerophosphatase activity"/>
    <property type="evidence" value="ECO:0007669"/>
    <property type="project" value="InterPro"/>
</dbReference>
<accession>A0A178A2V7</accession>
<dbReference type="OrthoDB" id="9787572at2"/>
<dbReference type="PANTHER" id="PTHR46470:SF2">
    <property type="entry name" value="GLYCERALDEHYDE 3-PHOSPHATE PHOSPHATASE"/>
    <property type="match status" value="1"/>
</dbReference>
<dbReference type="InterPro" id="IPR023214">
    <property type="entry name" value="HAD_sf"/>
</dbReference>
<organism evidence="5 6">
    <name type="scientific">Lederbergia galactosidilytica</name>
    <dbReference type="NCBI Taxonomy" id="217031"/>
    <lineage>
        <taxon>Bacteria</taxon>
        <taxon>Bacillati</taxon>
        <taxon>Bacillota</taxon>
        <taxon>Bacilli</taxon>
        <taxon>Bacillales</taxon>
        <taxon>Bacillaceae</taxon>
        <taxon>Lederbergia</taxon>
    </lineage>
</organism>